<keyword evidence="1 3" id="KW-0378">Hydrolase</keyword>
<dbReference type="InterPro" id="IPR026875">
    <property type="entry name" value="PHydrolase_assoc_dom"/>
</dbReference>
<accession>A0ABS6MRD8</accession>
<organism evidence="3 4">
    <name type="scientific">Geopseudomonas aromaticivorans</name>
    <dbReference type="NCBI Taxonomy" id="2849492"/>
    <lineage>
        <taxon>Bacteria</taxon>
        <taxon>Pseudomonadati</taxon>
        <taxon>Pseudomonadota</taxon>
        <taxon>Gammaproteobacteria</taxon>
        <taxon>Pseudomonadales</taxon>
        <taxon>Pseudomonadaceae</taxon>
        <taxon>Geopseudomonas</taxon>
    </lineage>
</organism>
<dbReference type="EC" id="3.1.5.1" evidence="3"/>
<dbReference type="CDD" id="cd00077">
    <property type="entry name" value="HDc"/>
    <property type="match status" value="1"/>
</dbReference>
<evidence type="ECO:0000259" key="2">
    <source>
        <dbReference type="PROSITE" id="PS51831"/>
    </source>
</evidence>
<comment type="caution">
    <text evidence="3">The sequence shown here is derived from an EMBL/GenBank/DDBJ whole genome shotgun (WGS) entry which is preliminary data.</text>
</comment>
<dbReference type="NCBIfam" id="TIGR01353">
    <property type="entry name" value="dGTP_triPase"/>
    <property type="match status" value="1"/>
</dbReference>
<evidence type="ECO:0000313" key="4">
    <source>
        <dbReference type="Proteomes" id="UP000813068"/>
    </source>
</evidence>
<protein>
    <submittedName>
        <fullName evidence="3">DGTPase</fullName>
        <ecNumber evidence="3">3.1.5.1</ecNumber>
    </submittedName>
</protein>
<dbReference type="Proteomes" id="UP000813068">
    <property type="component" value="Unassembled WGS sequence"/>
</dbReference>
<dbReference type="PROSITE" id="PS51831">
    <property type="entry name" value="HD"/>
    <property type="match status" value="1"/>
</dbReference>
<dbReference type="PANTHER" id="PTHR11373:SF32">
    <property type="entry name" value="DEOXYGUANOSINETRIPHOSPHATE TRIPHOSPHOHYDROLASE"/>
    <property type="match status" value="1"/>
</dbReference>
<reference evidence="3 4" key="1">
    <citation type="submission" date="2021-06" db="EMBL/GenBank/DDBJ databases">
        <title>Differences between aerobic and microaerobic xylene degrading microbial communities.</title>
        <authorList>
            <person name="Banerjee S."/>
            <person name="Tancsics A."/>
        </authorList>
    </citation>
    <scope>NUCLEOTIDE SEQUENCE [LARGE SCALE GENOMIC DNA]</scope>
    <source>
        <strain evidence="3 4">MAP12</strain>
    </source>
</reference>
<keyword evidence="4" id="KW-1185">Reference proteome</keyword>
<dbReference type="GO" id="GO:0008832">
    <property type="term" value="F:dGTPase activity"/>
    <property type="evidence" value="ECO:0007669"/>
    <property type="project" value="UniProtKB-EC"/>
</dbReference>
<proteinExistence type="predicted"/>
<dbReference type="SMART" id="SM00471">
    <property type="entry name" value="HDc"/>
    <property type="match status" value="1"/>
</dbReference>
<dbReference type="InterPro" id="IPR050135">
    <property type="entry name" value="dGTPase-like"/>
</dbReference>
<evidence type="ECO:0000256" key="1">
    <source>
        <dbReference type="ARBA" id="ARBA00022801"/>
    </source>
</evidence>
<dbReference type="InterPro" id="IPR003607">
    <property type="entry name" value="HD/PDEase_dom"/>
</dbReference>
<dbReference type="NCBIfam" id="NF003429">
    <property type="entry name" value="PRK04926.1"/>
    <property type="match status" value="1"/>
</dbReference>
<dbReference type="RefSeq" id="WP_217679275.1">
    <property type="nucleotide sequence ID" value="NZ_JAHRGL010000001.1"/>
</dbReference>
<evidence type="ECO:0000313" key="3">
    <source>
        <dbReference type="EMBL" id="MBV2131368.1"/>
    </source>
</evidence>
<sequence>MDYTQKLTCQRFRQSTVEGREFNEEMESDRGRAINSAAIRRLQQKTQVFPLETNSAVRSRLTHSLEVQQTGRYIAKLILANLGESNEQEKLNLQNLKDGFISTIEMACLLHDIGNPPFGHFGEEAICSWSHDFVKPLFEKLFNDQPQCNNDLEKIIKDLCNFEGNAQALRTLHSLQALNLTYTQLACLIKYTRAAYEEKPREGDPFYYRKKKPGFYLTEEPLFEEIKQALSIADGCRFPLTYIMEAADDISYCIADIDDAVEKGILSIKKLNESLESTWKTLTENKPEGFDKEYFLRITGSAYHDYKSSEHDKEHKYILKFRTTLVNDLSKYAAQRYTDNHESIFNGNLDESLLEGNDKFHLATETLRTIARKFVFTNKEVEDLELKGYAVIAGLLNIYSPLLKLNHKDFQFLITENSIKGKPIETRLYHKLSSKHKSAYLKSIKELNEKELAEPALHMLELYHRTRLITDYISGMTDNFALDEYKNLSASI</sequence>
<feature type="domain" description="HD" evidence="2">
    <location>
        <begin position="60"/>
        <end position="253"/>
    </location>
</feature>
<name>A0ABS6MRD8_9GAMM</name>
<dbReference type="Pfam" id="PF01966">
    <property type="entry name" value="HD"/>
    <property type="match status" value="1"/>
</dbReference>
<dbReference type="InterPro" id="IPR006674">
    <property type="entry name" value="HD_domain"/>
</dbReference>
<dbReference type="PANTHER" id="PTHR11373">
    <property type="entry name" value="DEOXYNUCLEOSIDE TRIPHOSPHATE TRIPHOSPHOHYDROLASE"/>
    <property type="match status" value="1"/>
</dbReference>
<dbReference type="EMBL" id="JAHRGL010000001">
    <property type="protein sequence ID" value="MBV2131368.1"/>
    <property type="molecule type" value="Genomic_DNA"/>
</dbReference>
<dbReference type="Pfam" id="PF13286">
    <property type="entry name" value="HD_assoc"/>
    <property type="match status" value="1"/>
</dbReference>
<dbReference type="InterPro" id="IPR006261">
    <property type="entry name" value="dGTPase"/>
</dbReference>
<gene>
    <name evidence="3" type="primary">dgt</name>
    <name evidence="3" type="ORF">KRX52_00975</name>
</gene>